<name>A0ABM8YMS2_9BACI</name>
<organism evidence="3 4">
    <name type="scientific">Sutcliffiella rhizosphaerae</name>
    <dbReference type="NCBI Taxonomy" id="2880967"/>
    <lineage>
        <taxon>Bacteria</taxon>
        <taxon>Bacillati</taxon>
        <taxon>Bacillota</taxon>
        <taxon>Bacilli</taxon>
        <taxon>Bacillales</taxon>
        <taxon>Bacillaceae</taxon>
        <taxon>Sutcliffiella</taxon>
    </lineage>
</organism>
<evidence type="ECO:0000313" key="4">
    <source>
        <dbReference type="Proteomes" id="UP000789833"/>
    </source>
</evidence>
<dbReference type="Proteomes" id="UP000789833">
    <property type="component" value="Unassembled WGS sequence"/>
</dbReference>
<dbReference type="PRINTS" id="PR00111">
    <property type="entry name" value="ABHYDROLASE"/>
</dbReference>
<gene>
    <name evidence="3" type="primary">rdmC</name>
    <name evidence="3" type="ORF">BACCIP111883_02031</name>
</gene>
<dbReference type="GO" id="GO:0102530">
    <property type="term" value="F:aclacinomycin T methylesterase activity"/>
    <property type="evidence" value="ECO:0007669"/>
    <property type="project" value="UniProtKB-EC"/>
</dbReference>
<dbReference type="InterPro" id="IPR050471">
    <property type="entry name" value="AB_hydrolase"/>
</dbReference>
<keyword evidence="3" id="KW-0378">Hydrolase</keyword>
<evidence type="ECO:0000259" key="2">
    <source>
        <dbReference type="Pfam" id="PF08386"/>
    </source>
</evidence>
<dbReference type="EC" id="3.1.1.95" evidence="3"/>
<dbReference type="SUPFAM" id="SSF53474">
    <property type="entry name" value="alpha/beta-Hydrolases"/>
    <property type="match status" value="1"/>
</dbReference>
<dbReference type="Gene3D" id="3.40.50.1820">
    <property type="entry name" value="alpha/beta hydrolase"/>
    <property type="match status" value="1"/>
</dbReference>
<evidence type="ECO:0000259" key="1">
    <source>
        <dbReference type="Pfam" id="PF00561"/>
    </source>
</evidence>
<dbReference type="PANTHER" id="PTHR43433">
    <property type="entry name" value="HYDROLASE, ALPHA/BETA FOLD FAMILY PROTEIN"/>
    <property type="match status" value="1"/>
</dbReference>
<proteinExistence type="predicted"/>
<dbReference type="InterPro" id="IPR000073">
    <property type="entry name" value="AB_hydrolase_1"/>
</dbReference>
<dbReference type="InterPro" id="IPR029058">
    <property type="entry name" value="AB_hydrolase_fold"/>
</dbReference>
<feature type="domain" description="Peptidase S33 tripeptidyl aminopeptidase-like C-terminal" evidence="2">
    <location>
        <begin position="222"/>
        <end position="265"/>
    </location>
</feature>
<reference evidence="3 4" key="1">
    <citation type="submission" date="2021-10" db="EMBL/GenBank/DDBJ databases">
        <authorList>
            <person name="Criscuolo A."/>
        </authorList>
    </citation>
    <scope>NUCLEOTIDE SEQUENCE [LARGE SCALE GENOMIC DNA]</scope>
    <source>
        <strain evidence="4">CIP 111883</strain>
    </source>
</reference>
<feature type="domain" description="AB hydrolase-1" evidence="1">
    <location>
        <begin position="24"/>
        <end position="148"/>
    </location>
</feature>
<accession>A0ABM8YMS2</accession>
<protein>
    <submittedName>
        <fullName evidence="3">Aclacinomycin methylesterase RdmC</fullName>
        <ecNumber evidence="3">3.1.1.95</ecNumber>
    </submittedName>
</protein>
<keyword evidence="4" id="KW-1185">Reference proteome</keyword>
<dbReference type="EMBL" id="CAKJTJ010000009">
    <property type="protein sequence ID" value="CAG9621259.1"/>
    <property type="molecule type" value="Genomic_DNA"/>
</dbReference>
<dbReference type="Pfam" id="PF00561">
    <property type="entry name" value="Abhydrolase_1"/>
    <property type="match status" value="1"/>
</dbReference>
<dbReference type="InterPro" id="IPR013595">
    <property type="entry name" value="Pept_S33_TAP-like_C"/>
</dbReference>
<dbReference type="RefSeq" id="WP_230501157.1">
    <property type="nucleotide sequence ID" value="NZ_CAKJTJ010000009.1"/>
</dbReference>
<evidence type="ECO:0000313" key="3">
    <source>
        <dbReference type="EMBL" id="CAG9621259.1"/>
    </source>
</evidence>
<comment type="caution">
    <text evidence="3">The sequence shown here is derived from an EMBL/GenBank/DDBJ whole genome shotgun (WGS) entry which is preliminary data.</text>
</comment>
<dbReference type="PANTHER" id="PTHR43433:SF5">
    <property type="entry name" value="AB HYDROLASE-1 DOMAIN-CONTAINING PROTEIN"/>
    <property type="match status" value="1"/>
</dbReference>
<sequence>MSEKIMKINGIDICTESFGNPSKPAILLINGAMNSMVYWDEEFCQQLADTGRFVIRYDNRDVGRSTTYEPGTTNYTVDDMANDAVGILDAYTIHQAHLVGMSLGGMIAQVIAYNNPERVLSMTTIASSLFGADENDRDLPGMDPKLFEFHAKGATLDWSNEEEVVDYLVEGAKMLCGSKHIFDEERVRKQTTQDFKRANNLLSMFNHATLTGNDFYENKIKEIEVPTLVIHGTEDTILPYEHGLALVNELPNSTLLTLEGAGHEIHPDDWKEIINAIDTHTSFAKAD</sequence>
<dbReference type="Pfam" id="PF08386">
    <property type="entry name" value="Abhydrolase_4"/>
    <property type="match status" value="1"/>
</dbReference>